<dbReference type="VEuPathDB" id="FungiDB:SeMB42_g03868"/>
<organism evidence="1 2">
    <name type="scientific">Synchytrium endobioticum</name>
    <dbReference type="NCBI Taxonomy" id="286115"/>
    <lineage>
        <taxon>Eukaryota</taxon>
        <taxon>Fungi</taxon>
        <taxon>Fungi incertae sedis</taxon>
        <taxon>Chytridiomycota</taxon>
        <taxon>Chytridiomycota incertae sedis</taxon>
        <taxon>Chytridiomycetes</taxon>
        <taxon>Synchytriales</taxon>
        <taxon>Synchytriaceae</taxon>
        <taxon>Synchytrium</taxon>
    </lineage>
</organism>
<dbReference type="InterPro" id="IPR013780">
    <property type="entry name" value="Glyco_hydro_b"/>
</dbReference>
<dbReference type="Proteomes" id="UP000317494">
    <property type="component" value="Unassembled WGS sequence"/>
</dbReference>
<accession>A0A507D3J5</accession>
<evidence type="ECO:0008006" key="3">
    <source>
        <dbReference type="Google" id="ProtNLM"/>
    </source>
</evidence>
<reference evidence="1 2" key="1">
    <citation type="journal article" date="2019" name="Sci. Rep.">
        <title>Comparative genomics of chytrid fungi reveal insights into the obligate biotrophic and pathogenic lifestyle of Synchytrium endobioticum.</title>
        <authorList>
            <person name="van de Vossenberg B.T.L.H."/>
            <person name="Warris S."/>
            <person name="Nguyen H.D.T."/>
            <person name="van Gent-Pelzer M.P.E."/>
            <person name="Joly D.L."/>
            <person name="van de Geest H.C."/>
            <person name="Bonants P.J.M."/>
            <person name="Smith D.S."/>
            <person name="Levesque C.A."/>
            <person name="van der Lee T.A.J."/>
        </authorList>
    </citation>
    <scope>NUCLEOTIDE SEQUENCE [LARGE SCALE GENOMIC DNA]</scope>
    <source>
        <strain evidence="1 2">MB42</strain>
    </source>
</reference>
<dbReference type="PANTHER" id="PTHR36183:SF2">
    <property type="entry name" value="BETA-GLUCURONIDASE C-TERMINAL DOMAIN-CONTAINING PROTEIN"/>
    <property type="match status" value="1"/>
</dbReference>
<proteinExistence type="predicted"/>
<dbReference type="Gene3D" id="3.20.20.80">
    <property type="entry name" value="Glycosidases"/>
    <property type="match status" value="1"/>
</dbReference>
<name>A0A507D3J5_9FUNG</name>
<dbReference type="PANTHER" id="PTHR36183">
    <property type="entry name" value="BETA-GLUCURONIDASE"/>
    <property type="match status" value="1"/>
</dbReference>
<dbReference type="Gene3D" id="2.60.40.1180">
    <property type="entry name" value="Golgi alpha-mannosidase II"/>
    <property type="match status" value="1"/>
</dbReference>
<evidence type="ECO:0000313" key="2">
    <source>
        <dbReference type="Proteomes" id="UP000317494"/>
    </source>
</evidence>
<protein>
    <recommendedName>
        <fullName evidence="3">Beta-glucuronidase</fullName>
    </recommendedName>
</protein>
<dbReference type="EMBL" id="QEAN01000146">
    <property type="protein sequence ID" value="TPX45855.1"/>
    <property type="molecule type" value="Genomic_DNA"/>
</dbReference>
<evidence type="ECO:0000313" key="1">
    <source>
        <dbReference type="EMBL" id="TPX45855.1"/>
    </source>
</evidence>
<dbReference type="AlphaFoldDB" id="A0A507D3J5"/>
<sequence length="625" mass="65006">MFVVSEGLTASYNHSHLDTSATHRKVAVRHSISLSTIVTRGTHGMNVRKWCVILIVLLATIVKPLQGITIHISFAGQGPSPPGTENSNSSSRIVPTDFVGLSFAWNDFAAVFAKSDATLNVQVLRLLQNLRDAAGPPGVSIGGPSSQLVWYNPSVLQRPAAATINMTSKTIQIIDRIATAAGVRVLTGITMLSSARNASIEFARDGILANVQLANLAGLELGSEPENYIPLGYRPPGWNYDPDYFSEYVALANDIAASLPNLAANMPLFAGPSVKNPASALPFLASNATMNLTRLVTLHTYALSACPDDVSPDLSPSALMHDPPESGYPHLGSIVSSKAKIIISEAGPVACANLDAAAAVQPESFPTALWALDYMLYMAWAGVRGIRFAGGALVNGSSPGGPIGRGAPFIVRNTTAGLLAEVRPMYLAMLAFNRVLGNTGSATVIKPSSSDAPNNIVKIWAVANQQAARGAVVVIHRDPDGLPTTISFTLGATSPISDSGTGRVEVLAPIPNALANSSGTLANQKFDGSCDGRPVGQYLAQVLGGANGAYQVTVQPGTAAIVYLGGGNFDLTYPIESGKTCGGGADAGSDSLSTVGGGGYTSYCSGLVPSLWSLMFMLTHVCLLF</sequence>
<gene>
    <name evidence="1" type="ORF">SeMB42_g03868</name>
</gene>
<dbReference type="InterPro" id="IPR052974">
    <property type="entry name" value="GH79_Enzymes"/>
</dbReference>
<keyword evidence="2" id="KW-1185">Reference proteome</keyword>
<comment type="caution">
    <text evidence="1">The sequence shown here is derived from an EMBL/GenBank/DDBJ whole genome shotgun (WGS) entry which is preliminary data.</text>
</comment>